<dbReference type="Proteomes" id="UP000887579">
    <property type="component" value="Unplaced"/>
</dbReference>
<name>A0AC34GMA0_9BILA</name>
<reference evidence="2" key="1">
    <citation type="submission" date="2022-11" db="UniProtKB">
        <authorList>
            <consortium name="WormBaseParasite"/>
        </authorList>
    </citation>
    <scope>IDENTIFICATION</scope>
</reference>
<protein>
    <submittedName>
        <fullName evidence="2">Uncharacterized protein</fullName>
    </submittedName>
</protein>
<proteinExistence type="predicted"/>
<evidence type="ECO:0000313" key="1">
    <source>
        <dbReference type="Proteomes" id="UP000887579"/>
    </source>
</evidence>
<organism evidence="1 2">
    <name type="scientific">Panagrolaimus sp. ES5</name>
    <dbReference type="NCBI Taxonomy" id="591445"/>
    <lineage>
        <taxon>Eukaryota</taxon>
        <taxon>Metazoa</taxon>
        <taxon>Ecdysozoa</taxon>
        <taxon>Nematoda</taxon>
        <taxon>Chromadorea</taxon>
        <taxon>Rhabditida</taxon>
        <taxon>Tylenchina</taxon>
        <taxon>Panagrolaimomorpha</taxon>
        <taxon>Panagrolaimoidea</taxon>
        <taxon>Panagrolaimidae</taxon>
        <taxon>Panagrolaimus</taxon>
    </lineage>
</organism>
<evidence type="ECO:0000313" key="2">
    <source>
        <dbReference type="WBParaSite" id="ES5_v2.g30723.t1"/>
    </source>
</evidence>
<accession>A0AC34GMA0</accession>
<dbReference type="WBParaSite" id="ES5_v2.g30723.t1">
    <property type="protein sequence ID" value="ES5_v2.g30723.t1"/>
    <property type="gene ID" value="ES5_v2.g30723"/>
</dbReference>
<sequence>MLPARIYEFIGGFVAFHVQQAIDLHFNGDCKILAGIKTVINSVITVNILTLALLSLALYPVKLVDVYTLPVTVILTSALIASIGRPKEKIQMKYSFLANQLFVFVGDASYS</sequence>